<dbReference type="EMBL" id="JACCKX010000001">
    <property type="protein sequence ID" value="NZA00585.1"/>
    <property type="molecule type" value="Genomic_DNA"/>
</dbReference>
<dbReference type="GO" id="GO:0003677">
    <property type="term" value="F:DNA binding"/>
    <property type="evidence" value="ECO:0007669"/>
    <property type="project" value="UniProtKB-KW"/>
</dbReference>
<feature type="domain" description="HTH lysR-type" evidence="5">
    <location>
        <begin position="11"/>
        <end position="68"/>
    </location>
</feature>
<evidence type="ECO:0000256" key="4">
    <source>
        <dbReference type="ARBA" id="ARBA00023163"/>
    </source>
</evidence>
<evidence type="ECO:0000313" key="7">
    <source>
        <dbReference type="EMBL" id="NZA03381.1"/>
    </source>
</evidence>
<name>A0A853INX2_9BURK</name>
<organism evidence="6 8">
    <name type="scientific">Ottowia beijingensis</name>
    <dbReference type="NCBI Taxonomy" id="1207057"/>
    <lineage>
        <taxon>Bacteria</taxon>
        <taxon>Pseudomonadati</taxon>
        <taxon>Pseudomonadota</taxon>
        <taxon>Betaproteobacteria</taxon>
        <taxon>Burkholderiales</taxon>
        <taxon>Comamonadaceae</taxon>
        <taxon>Ottowia</taxon>
    </lineage>
</organism>
<evidence type="ECO:0000256" key="3">
    <source>
        <dbReference type="ARBA" id="ARBA00023125"/>
    </source>
</evidence>
<sequence>MKNSVNTLRSVNMNLLPILAELLRTANVTRAAGRLHLTQSTVSGSLRQLREIFGDELLMQHGREMVLTERAKRLVPEVERIMELTGRLFQTEQFDPYTAASRFRIATADYVSALVTSRLGLSCRR</sequence>
<keyword evidence="4" id="KW-0804">Transcription</keyword>
<dbReference type="PANTHER" id="PTHR30118:SF15">
    <property type="entry name" value="TRANSCRIPTIONAL REGULATORY PROTEIN"/>
    <property type="match status" value="1"/>
</dbReference>
<comment type="similarity">
    <text evidence="1">Belongs to the LysR transcriptional regulatory family.</text>
</comment>
<reference evidence="6 8" key="1">
    <citation type="submission" date="2020-07" db="EMBL/GenBank/DDBJ databases">
        <authorList>
            <person name="Maaloum M."/>
        </authorList>
    </citation>
    <scope>NUCLEOTIDE SEQUENCE [LARGE SCALE GENOMIC DNA]</scope>
    <source>
        <strain evidence="6 8">GCS-AN-3</strain>
    </source>
</reference>
<evidence type="ECO:0000313" key="6">
    <source>
        <dbReference type="EMBL" id="NZA00585.1"/>
    </source>
</evidence>
<dbReference type="PRINTS" id="PR00039">
    <property type="entry name" value="HTHLYSR"/>
</dbReference>
<dbReference type="InterPro" id="IPR036390">
    <property type="entry name" value="WH_DNA-bd_sf"/>
</dbReference>
<dbReference type="Pfam" id="PF00126">
    <property type="entry name" value="HTH_1"/>
    <property type="match status" value="1"/>
</dbReference>
<keyword evidence="3" id="KW-0238">DNA-binding</keyword>
<dbReference type="RefSeq" id="WP_180549156.1">
    <property type="nucleotide sequence ID" value="NZ_JACCKX010000001.1"/>
</dbReference>
<evidence type="ECO:0000256" key="1">
    <source>
        <dbReference type="ARBA" id="ARBA00009437"/>
    </source>
</evidence>
<accession>A0A853INX2</accession>
<dbReference type="InterPro" id="IPR036388">
    <property type="entry name" value="WH-like_DNA-bd_sf"/>
</dbReference>
<dbReference type="InterPro" id="IPR000847">
    <property type="entry name" value="LysR_HTH_N"/>
</dbReference>
<comment type="caution">
    <text evidence="6">The sequence shown here is derived from an EMBL/GenBank/DDBJ whole genome shotgun (WGS) entry which is preliminary data.</text>
</comment>
<dbReference type="InterPro" id="IPR050389">
    <property type="entry name" value="LysR-type_TF"/>
</dbReference>
<dbReference type="EMBL" id="JACCKX010000001">
    <property type="protein sequence ID" value="NZA03381.1"/>
    <property type="molecule type" value="Genomic_DNA"/>
</dbReference>
<keyword evidence="8" id="KW-1185">Reference proteome</keyword>
<protein>
    <submittedName>
        <fullName evidence="6">LysR family transcriptional regulator</fullName>
    </submittedName>
</protein>
<keyword evidence="2" id="KW-0805">Transcription regulation</keyword>
<dbReference type="PANTHER" id="PTHR30118">
    <property type="entry name" value="HTH-TYPE TRANSCRIPTIONAL REGULATOR LEUO-RELATED"/>
    <property type="match status" value="1"/>
</dbReference>
<dbReference type="PROSITE" id="PS50931">
    <property type="entry name" value="HTH_LYSR"/>
    <property type="match status" value="1"/>
</dbReference>
<proteinExistence type="inferred from homology"/>
<dbReference type="AlphaFoldDB" id="A0A853INX2"/>
<evidence type="ECO:0000256" key="2">
    <source>
        <dbReference type="ARBA" id="ARBA00023015"/>
    </source>
</evidence>
<evidence type="ECO:0000259" key="5">
    <source>
        <dbReference type="PROSITE" id="PS50931"/>
    </source>
</evidence>
<gene>
    <name evidence="6" type="ORF">H0I39_00115</name>
    <name evidence="7" type="ORF">H0I39_19700</name>
</gene>
<dbReference type="GO" id="GO:0003700">
    <property type="term" value="F:DNA-binding transcription factor activity"/>
    <property type="evidence" value="ECO:0007669"/>
    <property type="project" value="InterPro"/>
</dbReference>
<dbReference type="Gene3D" id="1.10.10.10">
    <property type="entry name" value="Winged helix-like DNA-binding domain superfamily/Winged helix DNA-binding domain"/>
    <property type="match status" value="1"/>
</dbReference>
<dbReference type="Proteomes" id="UP000589716">
    <property type="component" value="Unassembled WGS sequence"/>
</dbReference>
<dbReference type="Gene3D" id="3.40.190.10">
    <property type="entry name" value="Periplasmic binding protein-like II"/>
    <property type="match status" value="1"/>
</dbReference>
<evidence type="ECO:0000313" key="8">
    <source>
        <dbReference type="Proteomes" id="UP000589716"/>
    </source>
</evidence>
<dbReference type="SUPFAM" id="SSF46785">
    <property type="entry name" value="Winged helix' DNA-binding domain"/>
    <property type="match status" value="1"/>
</dbReference>